<comment type="caution">
    <text evidence="1">The sequence shown here is derived from an EMBL/GenBank/DDBJ whole genome shotgun (WGS) entry which is preliminary data.</text>
</comment>
<dbReference type="InterPro" id="IPR007460">
    <property type="entry name" value="BrnT_toxin"/>
</dbReference>
<dbReference type="Proteomes" id="UP000075398">
    <property type="component" value="Unassembled WGS sequence"/>
</dbReference>
<evidence type="ECO:0008006" key="3">
    <source>
        <dbReference type="Google" id="ProtNLM"/>
    </source>
</evidence>
<dbReference type="Pfam" id="PF04365">
    <property type="entry name" value="BrnT_toxin"/>
    <property type="match status" value="1"/>
</dbReference>
<dbReference type="InterPro" id="IPR038573">
    <property type="entry name" value="BrnT_sf"/>
</dbReference>
<dbReference type="AlphaFoldDB" id="A0A150IY60"/>
<name>A0A150IY60_9EURY</name>
<evidence type="ECO:0000313" key="2">
    <source>
        <dbReference type="Proteomes" id="UP000075398"/>
    </source>
</evidence>
<dbReference type="EMBL" id="LNGC01000085">
    <property type="protein sequence ID" value="KYC49842.1"/>
    <property type="molecule type" value="Genomic_DNA"/>
</dbReference>
<evidence type="ECO:0000313" key="1">
    <source>
        <dbReference type="EMBL" id="KYC49842.1"/>
    </source>
</evidence>
<gene>
    <name evidence="1" type="ORF">AMQ22_01557</name>
</gene>
<proteinExistence type="predicted"/>
<protein>
    <recommendedName>
        <fullName evidence="3">BrnT family toxin</fullName>
    </recommendedName>
</protein>
<dbReference type="Gene3D" id="3.10.450.530">
    <property type="entry name" value="Ribonuclease toxin, BrnT, of type II toxin-antitoxin system"/>
    <property type="match status" value="1"/>
</dbReference>
<reference evidence="1 2" key="1">
    <citation type="journal article" date="2016" name="ISME J.">
        <title>Chasing the elusive Euryarchaeota class WSA2: genomes reveal a uniquely fastidious methyl-reducing methanogen.</title>
        <authorList>
            <person name="Nobu M.K."/>
            <person name="Narihiro T."/>
            <person name="Kuroda K."/>
            <person name="Mei R."/>
            <person name="Liu W.T."/>
        </authorList>
    </citation>
    <scope>NUCLEOTIDE SEQUENCE [LARGE SCALE GENOMIC DNA]</scope>
    <source>
        <strain evidence="1">U1lsi0528_Bin055</strain>
    </source>
</reference>
<dbReference type="PATRIC" id="fig|1705409.3.peg.1626"/>
<organism evidence="1 2">
    <name type="scientific">Candidatus Methanofastidiosum methylothiophilum</name>
    <dbReference type="NCBI Taxonomy" id="1705564"/>
    <lineage>
        <taxon>Archaea</taxon>
        <taxon>Methanobacteriati</taxon>
        <taxon>Methanobacteriota</taxon>
        <taxon>Stenosarchaea group</taxon>
        <taxon>Candidatus Methanofastidiosia</taxon>
        <taxon>Candidatus Methanofastidiosales</taxon>
        <taxon>Candidatus Methanofastidiosaceae</taxon>
        <taxon>Candidatus Methanofastidiosum</taxon>
    </lineage>
</organism>
<sequence>MPGLSFVWDPRKNTINRSKHDGIDFEEAKTVFYDENARIIYDPDHSIDEDRFVILGLSNKLRLLIVCHCYKESESIIRIISARKATAKEAKAYEEKRNA</sequence>
<accession>A0A150IY60</accession>